<dbReference type="AlphaFoldDB" id="A0AA37V293"/>
<feature type="domain" description="Polysaccharide export protein N-terminal" evidence="4">
    <location>
        <begin position="236"/>
        <end position="300"/>
    </location>
</feature>
<reference evidence="6" key="1">
    <citation type="submission" date="2022-08" db="EMBL/GenBank/DDBJ databases">
        <title>Draft genome sequencing of Roseisolibacter agri AW1220.</title>
        <authorList>
            <person name="Tobiishi Y."/>
            <person name="Tonouchi A."/>
        </authorList>
    </citation>
    <scope>NUCLEOTIDE SEQUENCE</scope>
    <source>
        <strain evidence="6">AW1220</strain>
    </source>
</reference>
<organism evidence="6 7">
    <name type="scientific">Roseisolibacter agri</name>
    <dbReference type="NCBI Taxonomy" id="2014610"/>
    <lineage>
        <taxon>Bacteria</taxon>
        <taxon>Pseudomonadati</taxon>
        <taxon>Gemmatimonadota</taxon>
        <taxon>Gemmatimonadia</taxon>
        <taxon>Gemmatimonadales</taxon>
        <taxon>Gemmatimonadaceae</taxon>
        <taxon>Roseisolibacter</taxon>
    </lineage>
</organism>
<feature type="transmembrane region" description="Helical" evidence="2">
    <location>
        <begin position="878"/>
        <end position="896"/>
    </location>
</feature>
<dbReference type="RefSeq" id="WP_284351899.1">
    <property type="nucleotide sequence ID" value="NZ_BRXS01000006.1"/>
</dbReference>
<dbReference type="PANTHER" id="PTHR33619:SF3">
    <property type="entry name" value="POLYSACCHARIDE EXPORT PROTEIN GFCE-RELATED"/>
    <property type="match status" value="1"/>
</dbReference>
<feature type="domain" description="Soluble ligand binding" evidence="5">
    <location>
        <begin position="410"/>
        <end position="453"/>
    </location>
</feature>
<evidence type="ECO:0000313" key="7">
    <source>
        <dbReference type="Proteomes" id="UP001161325"/>
    </source>
</evidence>
<feature type="signal peptide" evidence="3">
    <location>
        <begin position="1"/>
        <end position="24"/>
    </location>
</feature>
<dbReference type="Pfam" id="PF10531">
    <property type="entry name" value="SLBB"/>
    <property type="match status" value="6"/>
</dbReference>
<dbReference type="Proteomes" id="UP001161325">
    <property type="component" value="Unassembled WGS sequence"/>
</dbReference>
<dbReference type="EMBL" id="BRXS01000006">
    <property type="protein sequence ID" value="GLC27460.1"/>
    <property type="molecule type" value="Genomic_DNA"/>
</dbReference>
<keyword evidence="2" id="KW-0812">Transmembrane</keyword>
<sequence length="899" mass="97083">MRLRLARPLLTAAALFVCAPFAGAQSPARPTPGQAEEILRSRPDLQTQLQQRLRSSGMTPDQVRARLRAEGYSESMLDAYLPGSAGRRATGAAAPSSAELLEAMEILGLAEEDELDALRQAQGDSLGGRFGQDSTRRVRRPTGLRTGARDFLPDTLPVDTLRLTDPARLPDTTRGAAVDSVRRRYYGDAAAERDSLARERRRRELRAQRDSGLAIFGLDLFANGTSLFDANLAGPVDRNYRLGPGDRLMLLLTGDVEQAYPLTVTREGFVVIPQVGQLFVANMTLAQVDDLLYQRLGRVYSGVRRGGGTTRFSLSVVQLRSLQVFVAGDVEQPGSYRVSSAGTALTALYAAGGPTEAGSLRRIEVRRGGRVAGTLDVYDYLIRGDASGDVRLESGDVVFVPPRLARVRAVGEVLRPATYELKPGETLADLMRSAGGLTALAAPRRIQIDRIVPPAQRAEGGRDRLTVDVAAEAAAPALPLVNGDVVRVFRIAERVRNRLTIVGNVWTPGPQGYRPGMRLSDALRAAGGVKPDTYLGRVLVARLQPDSTRVQLRAMLRDTSGAVLQDLELREDDEIQVFSTTAFRPERYVAIAGAVKKGGRFRYREGMTLRDLTLLAGGLEEGALLTEAEVARLPESRANGVTATTVRVPLDSTYVSERGPGGDVDAPPGVPAPASGAAEVTLEPYDQVLILRQPDFALQSSVWLGGEVRYPGRYALRSKTERLSEVIARAGGTTPEADPNGVEFFRHRERQGRVGVDLRGVLRDARSRENLPLVDGDSIVVAPRVPLVIVDGEVNAPTSVPFVPGANLDYYIQAAGGRGARADVSRAYVTQPNGKVAGVRRRRWLPDDVPDPLPGARVYVPARPVEPIPENVGQTLTAISQIVGVISALVFAYVAIRRN</sequence>
<evidence type="ECO:0000259" key="5">
    <source>
        <dbReference type="Pfam" id="PF10531"/>
    </source>
</evidence>
<dbReference type="Gene3D" id="3.10.560.10">
    <property type="entry name" value="Outer membrane lipoprotein wza domain like"/>
    <property type="match status" value="6"/>
</dbReference>
<name>A0AA37V293_9BACT</name>
<dbReference type="PANTHER" id="PTHR33619">
    <property type="entry name" value="POLYSACCHARIDE EXPORT PROTEIN GFCE-RELATED"/>
    <property type="match status" value="1"/>
</dbReference>
<evidence type="ECO:0000256" key="3">
    <source>
        <dbReference type="SAM" id="SignalP"/>
    </source>
</evidence>
<dbReference type="InterPro" id="IPR019554">
    <property type="entry name" value="Soluble_ligand-bd"/>
</dbReference>
<evidence type="ECO:0000256" key="1">
    <source>
        <dbReference type="ARBA" id="ARBA00022729"/>
    </source>
</evidence>
<evidence type="ECO:0000256" key="2">
    <source>
        <dbReference type="SAM" id="Phobius"/>
    </source>
</evidence>
<accession>A0AA37V293</accession>
<dbReference type="Pfam" id="PF02563">
    <property type="entry name" value="Poly_export"/>
    <property type="match status" value="1"/>
</dbReference>
<feature type="domain" description="Soluble ligand binding" evidence="5">
    <location>
        <begin position="324"/>
        <end position="373"/>
    </location>
</feature>
<keyword evidence="1 3" id="KW-0732">Signal</keyword>
<feature type="domain" description="Soluble ligand binding" evidence="5">
    <location>
        <begin position="500"/>
        <end position="548"/>
    </location>
</feature>
<feature type="domain" description="Soluble ligand binding" evidence="5">
    <location>
        <begin position="588"/>
        <end position="635"/>
    </location>
</feature>
<proteinExistence type="predicted"/>
<protein>
    <submittedName>
        <fullName evidence="6">Capsule polysaccharide transporter</fullName>
    </submittedName>
</protein>
<dbReference type="InterPro" id="IPR003715">
    <property type="entry name" value="Poly_export_N"/>
</dbReference>
<feature type="domain" description="Soluble ligand binding" evidence="5">
    <location>
        <begin position="788"/>
        <end position="839"/>
    </location>
</feature>
<feature type="chain" id="PRO_5041409337" evidence="3">
    <location>
        <begin position="25"/>
        <end position="899"/>
    </location>
</feature>
<feature type="domain" description="Soluble ligand binding" evidence="5">
    <location>
        <begin position="705"/>
        <end position="746"/>
    </location>
</feature>
<evidence type="ECO:0000313" key="6">
    <source>
        <dbReference type="EMBL" id="GLC27460.1"/>
    </source>
</evidence>
<dbReference type="InterPro" id="IPR049712">
    <property type="entry name" value="Poly_export"/>
</dbReference>
<comment type="caution">
    <text evidence="6">The sequence shown here is derived from an EMBL/GenBank/DDBJ whole genome shotgun (WGS) entry which is preliminary data.</text>
</comment>
<evidence type="ECO:0000259" key="4">
    <source>
        <dbReference type="Pfam" id="PF02563"/>
    </source>
</evidence>
<keyword evidence="7" id="KW-1185">Reference proteome</keyword>
<keyword evidence="2" id="KW-1133">Transmembrane helix</keyword>
<keyword evidence="2" id="KW-0472">Membrane</keyword>
<dbReference type="GO" id="GO:0015159">
    <property type="term" value="F:polysaccharide transmembrane transporter activity"/>
    <property type="evidence" value="ECO:0007669"/>
    <property type="project" value="InterPro"/>
</dbReference>
<gene>
    <name evidence="6" type="ORF">rosag_39730</name>
</gene>